<proteinExistence type="predicted"/>
<gene>
    <name evidence="1" type="ORF">KIN20_019068</name>
</gene>
<evidence type="ECO:0000313" key="1">
    <source>
        <dbReference type="EMBL" id="KAJ1360155.1"/>
    </source>
</evidence>
<comment type="caution">
    <text evidence="1">The sequence shown here is derived from an EMBL/GenBank/DDBJ whole genome shotgun (WGS) entry which is preliminary data.</text>
</comment>
<sequence>MVYSNSPDVQARVPGFAPGEVEARALVQRLVMQTVFDVLESQARNALLPDDIIPSILFQFTANITYPPMLCQTVRNSPEEMAIIGMPHNCIVVGNTVTEICTEMPPADSLIVMANWLRTMRQGVVTRAIRLLALGPLRSNFFSASAVVGGN</sequence>
<accession>A0AAD5MKU1</accession>
<dbReference type="AlphaFoldDB" id="A0AAD5MKU1"/>
<keyword evidence="2" id="KW-1185">Reference proteome</keyword>
<dbReference type="Proteomes" id="UP001196413">
    <property type="component" value="Unassembled WGS sequence"/>
</dbReference>
<dbReference type="EMBL" id="JAHQIW010003786">
    <property type="protein sequence ID" value="KAJ1360155.1"/>
    <property type="molecule type" value="Genomic_DNA"/>
</dbReference>
<organism evidence="1 2">
    <name type="scientific">Parelaphostrongylus tenuis</name>
    <name type="common">Meningeal worm</name>
    <dbReference type="NCBI Taxonomy" id="148309"/>
    <lineage>
        <taxon>Eukaryota</taxon>
        <taxon>Metazoa</taxon>
        <taxon>Ecdysozoa</taxon>
        <taxon>Nematoda</taxon>
        <taxon>Chromadorea</taxon>
        <taxon>Rhabditida</taxon>
        <taxon>Rhabditina</taxon>
        <taxon>Rhabditomorpha</taxon>
        <taxon>Strongyloidea</taxon>
        <taxon>Metastrongylidae</taxon>
        <taxon>Parelaphostrongylus</taxon>
    </lineage>
</organism>
<protein>
    <submittedName>
        <fullName evidence="1">Uncharacterized protein</fullName>
    </submittedName>
</protein>
<reference evidence="1" key="1">
    <citation type="submission" date="2021-06" db="EMBL/GenBank/DDBJ databases">
        <title>Parelaphostrongylus tenuis whole genome reference sequence.</title>
        <authorList>
            <person name="Garwood T.J."/>
            <person name="Larsen P.A."/>
            <person name="Fountain-Jones N.M."/>
            <person name="Garbe J.R."/>
            <person name="Macchietto M.G."/>
            <person name="Kania S.A."/>
            <person name="Gerhold R.W."/>
            <person name="Richards J.E."/>
            <person name="Wolf T.M."/>
        </authorList>
    </citation>
    <scope>NUCLEOTIDE SEQUENCE</scope>
    <source>
        <strain evidence="1">MNPRO001-30</strain>
        <tissue evidence="1">Meninges</tissue>
    </source>
</reference>
<name>A0AAD5MKU1_PARTN</name>
<evidence type="ECO:0000313" key="2">
    <source>
        <dbReference type="Proteomes" id="UP001196413"/>
    </source>
</evidence>